<dbReference type="Proteomes" id="UP000279833">
    <property type="component" value="Unassembled WGS sequence"/>
</dbReference>
<protein>
    <submittedName>
        <fullName evidence="1 3">Uncharacterized protein</fullName>
    </submittedName>
</protein>
<proteinExistence type="predicted"/>
<reference evidence="1 2" key="2">
    <citation type="submission" date="2018-11" db="EMBL/GenBank/DDBJ databases">
        <authorList>
            <consortium name="Pathogen Informatics"/>
        </authorList>
    </citation>
    <scope>NUCLEOTIDE SEQUENCE [LARGE SCALE GENOMIC DNA]</scope>
    <source>
        <strain evidence="1">Dakar</strain>
        <strain evidence="2">Dakar, Senegal</strain>
    </source>
</reference>
<dbReference type="EMBL" id="UZAK01038692">
    <property type="protein sequence ID" value="VDP61620.1"/>
    <property type="molecule type" value="Genomic_DNA"/>
</dbReference>
<evidence type="ECO:0000313" key="1">
    <source>
        <dbReference type="EMBL" id="VDP61620.1"/>
    </source>
</evidence>
<evidence type="ECO:0000313" key="2">
    <source>
        <dbReference type="Proteomes" id="UP000279833"/>
    </source>
</evidence>
<keyword evidence="2" id="KW-1185">Reference proteome</keyword>
<evidence type="ECO:0000313" key="3">
    <source>
        <dbReference type="WBParaSite" id="SCUD_0001647301-mRNA-1"/>
    </source>
</evidence>
<accession>A0A183KN44</accession>
<dbReference type="AlphaFoldDB" id="A0A183KN44"/>
<dbReference type="WBParaSite" id="SCUD_0001647301-mRNA-1">
    <property type="protein sequence ID" value="SCUD_0001647301-mRNA-1"/>
    <property type="gene ID" value="SCUD_0001647301"/>
</dbReference>
<organism evidence="3">
    <name type="scientific">Schistosoma curassoni</name>
    <dbReference type="NCBI Taxonomy" id="6186"/>
    <lineage>
        <taxon>Eukaryota</taxon>
        <taxon>Metazoa</taxon>
        <taxon>Spiralia</taxon>
        <taxon>Lophotrochozoa</taxon>
        <taxon>Platyhelminthes</taxon>
        <taxon>Trematoda</taxon>
        <taxon>Digenea</taxon>
        <taxon>Strigeidida</taxon>
        <taxon>Schistosomatoidea</taxon>
        <taxon>Schistosomatidae</taxon>
        <taxon>Schistosoma</taxon>
    </lineage>
</organism>
<sequence length="66" mass="7625">MQPKPVVAVVEFVGEVEVDKMVVVVFQNRRSHSEECHVVGSKVDKQPDELEWQLDKPRQLQVLSHM</sequence>
<gene>
    <name evidence="1" type="ORF">SCUD_LOCUS16471</name>
</gene>
<name>A0A183KN44_9TREM</name>
<reference evidence="3" key="1">
    <citation type="submission" date="2016-06" db="UniProtKB">
        <authorList>
            <consortium name="WormBaseParasite"/>
        </authorList>
    </citation>
    <scope>IDENTIFICATION</scope>
</reference>